<keyword evidence="2" id="KW-0812">Transmembrane</keyword>
<reference evidence="4 5" key="1">
    <citation type="submission" date="2021-05" db="EMBL/GenBank/DDBJ databases">
        <title>Direct Submission.</title>
        <authorList>
            <person name="Li K."/>
            <person name="Gao J."/>
        </authorList>
    </citation>
    <scope>NUCLEOTIDE SEQUENCE [LARGE SCALE GENOMIC DNA]</scope>
    <source>
        <strain evidence="4 5">Mg02</strain>
    </source>
</reference>
<evidence type="ECO:0000256" key="1">
    <source>
        <dbReference type="SAM" id="MobiDB-lite"/>
    </source>
</evidence>
<evidence type="ECO:0000256" key="2">
    <source>
        <dbReference type="SAM" id="Phobius"/>
    </source>
</evidence>
<feature type="domain" description="VanZ-like" evidence="3">
    <location>
        <begin position="122"/>
        <end position="219"/>
    </location>
</feature>
<feature type="compositionally biased region" description="Low complexity" evidence="1">
    <location>
        <begin position="229"/>
        <end position="243"/>
    </location>
</feature>
<evidence type="ECO:0000259" key="3">
    <source>
        <dbReference type="Pfam" id="PF04892"/>
    </source>
</evidence>
<organism evidence="4 5">
    <name type="scientific">Nocardiopsis changdeensis</name>
    <dbReference type="NCBI Taxonomy" id="2831969"/>
    <lineage>
        <taxon>Bacteria</taxon>
        <taxon>Bacillati</taxon>
        <taxon>Actinomycetota</taxon>
        <taxon>Actinomycetes</taxon>
        <taxon>Streptosporangiales</taxon>
        <taxon>Nocardiopsidaceae</taxon>
        <taxon>Nocardiopsis</taxon>
    </lineage>
</organism>
<feature type="transmembrane region" description="Helical" evidence="2">
    <location>
        <begin position="59"/>
        <end position="83"/>
    </location>
</feature>
<dbReference type="InterPro" id="IPR053150">
    <property type="entry name" value="Teicoplanin_resist-assoc"/>
</dbReference>
<sequence>MSGMSAATLDPVVHEEGLTPSMFGPTRICFPTTKCPWKSEAFSPSSGVGYVGCMGFSTAIGLFIFAAYTSPIFAAIIGLLGLVRRMRGSPWKPALAQSVFDVSAIASLVPVVIVTLINPGGVESTVQPVPFTDMWAMGVTPTSLYQNLGNVLVFVPFGALLPLAFGGYFAGPGRIVGVAAVVSIGIEALQFLLNVGRVSSTDDVIVNVLGALAGCALTWYWWRPPRAEGSSFSRGSTTGSSSTRRGEQG</sequence>
<keyword evidence="2" id="KW-0472">Membrane</keyword>
<dbReference type="Pfam" id="PF04892">
    <property type="entry name" value="VanZ"/>
    <property type="match status" value="1"/>
</dbReference>
<name>A0ABX8BXI0_9ACTN</name>
<dbReference type="InterPro" id="IPR006976">
    <property type="entry name" value="VanZ-like"/>
</dbReference>
<proteinExistence type="predicted"/>
<gene>
    <name evidence="4" type="ORF">KGD84_12720</name>
</gene>
<feature type="transmembrane region" description="Helical" evidence="2">
    <location>
        <begin position="204"/>
        <end position="222"/>
    </location>
</feature>
<dbReference type="Proteomes" id="UP000676079">
    <property type="component" value="Chromosome"/>
</dbReference>
<feature type="transmembrane region" description="Helical" evidence="2">
    <location>
        <begin position="151"/>
        <end position="170"/>
    </location>
</feature>
<feature type="transmembrane region" description="Helical" evidence="2">
    <location>
        <begin position="175"/>
        <end position="192"/>
    </location>
</feature>
<dbReference type="PANTHER" id="PTHR36834:SF1">
    <property type="entry name" value="INTEGRAL MEMBRANE PROTEIN"/>
    <property type="match status" value="1"/>
</dbReference>
<dbReference type="PANTHER" id="PTHR36834">
    <property type="entry name" value="MEMBRANE PROTEIN-RELATED"/>
    <property type="match status" value="1"/>
</dbReference>
<evidence type="ECO:0000313" key="5">
    <source>
        <dbReference type="Proteomes" id="UP000676079"/>
    </source>
</evidence>
<keyword evidence="5" id="KW-1185">Reference proteome</keyword>
<evidence type="ECO:0000313" key="4">
    <source>
        <dbReference type="EMBL" id="QUX25043.1"/>
    </source>
</evidence>
<feature type="region of interest" description="Disordered" evidence="1">
    <location>
        <begin position="228"/>
        <end position="249"/>
    </location>
</feature>
<keyword evidence="2" id="KW-1133">Transmembrane helix</keyword>
<dbReference type="EMBL" id="CP074133">
    <property type="protein sequence ID" value="QUX25043.1"/>
    <property type="molecule type" value="Genomic_DNA"/>
</dbReference>
<protein>
    <submittedName>
        <fullName evidence="4">VanZ family protein</fullName>
    </submittedName>
</protein>
<accession>A0ABX8BXI0</accession>